<sequence length="233" mass="26119">MTRDTSLKTLPKDSKPENPLDPKQSEWRRLRNRIIAGLFVLLPIYITYAIVKWLYVTLYDYAIGPIASFIREYTFKEAAIPGYILYALSVVLAMFVVLSILMIAGVFAKSRLLSVTNWFLHKVPGVNTIYRVVSNVFEALSKSTETPDFKRVVLIEFPHPGIKAPAFVTSECTDTSTGATILCVYVPTTPVPTSGYMLLVPEEKVVKLDWNLEETLQAVVSGGITVPKEVRWA</sequence>
<reference evidence="3 4" key="1">
    <citation type="submission" date="2019-08" db="EMBL/GenBank/DDBJ databases">
        <title>Deep-cultivation of Planctomycetes and their phenomic and genomic characterization uncovers novel biology.</title>
        <authorList>
            <person name="Wiegand S."/>
            <person name="Jogler M."/>
            <person name="Boedeker C."/>
            <person name="Pinto D."/>
            <person name="Vollmers J."/>
            <person name="Rivas-Marin E."/>
            <person name="Kohn T."/>
            <person name="Peeters S.H."/>
            <person name="Heuer A."/>
            <person name="Rast P."/>
            <person name="Oberbeckmann S."/>
            <person name="Bunk B."/>
            <person name="Jeske O."/>
            <person name="Meyerdierks A."/>
            <person name="Storesund J.E."/>
            <person name="Kallscheuer N."/>
            <person name="Luecker S."/>
            <person name="Lage O.M."/>
            <person name="Pohl T."/>
            <person name="Merkel B.J."/>
            <person name="Hornburger P."/>
            <person name="Mueller R.-W."/>
            <person name="Bruemmer F."/>
            <person name="Labrenz M."/>
            <person name="Spormann A.M."/>
            <person name="Op den Camp H."/>
            <person name="Overmann J."/>
            <person name="Amann R."/>
            <person name="Jetten M.S.M."/>
            <person name="Mascher T."/>
            <person name="Medema M.H."/>
            <person name="Devos D.P."/>
            <person name="Kaster A.-K."/>
            <person name="Ovreas L."/>
            <person name="Rohde M."/>
            <person name="Galperin M.Y."/>
            <person name="Jogler C."/>
        </authorList>
    </citation>
    <scope>NUCLEOTIDE SEQUENCE [LARGE SCALE GENOMIC DNA]</scope>
    <source>
        <strain evidence="3 4">FC18</strain>
    </source>
</reference>
<proteinExistence type="predicted"/>
<dbReference type="InterPro" id="IPR007462">
    <property type="entry name" value="COV1-like"/>
</dbReference>
<feature type="transmembrane region" description="Helical" evidence="2">
    <location>
        <begin position="83"/>
        <end position="108"/>
    </location>
</feature>
<keyword evidence="2" id="KW-0812">Transmembrane</keyword>
<evidence type="ECO:0000256" key="2">
    <source>
        <dbReference type="SAM" id="Phobius"/>
    </source>
</evidence>
<evidence type="ECO:0000313" key="4">
    <source>
        <dbReference type="Proteomes" id="UP000322214"/>
    </source>
</evidence>
<accession>A0A5B9PD78</accession>
<organism evidence="3 4">
    <name type="scientific">Mariniblastus fucicola</name>
    <dbReference type="NCBI Taxonomy" id="980251"/>
    <lineage>
        <taxon>Bacteria</taxon>
        <taxon>Pseudomonadati</taxon>
        <taxon>Planctomycetota</taxon>
        <taxon>Planctomycetia</taxon>
        <taxon>Pirellulales</taxon>
        <taxon>Pirellulaceae</taxon>
        <taxon>Mariniblastus</taxon>
    </lineage>
</organism>
<dbReference type="RefSeq" id="WP_075083793.1">
    <property type="nucleotide sequence ID" value="NZ_CP042912.1"/>
</dbReference>
<evidence type="ECO:0000256" key="1">
    <source>
        <dbReference type="SAM" id="MobiDB-lite"/>
    </source>
</evidence>
<evidence type="ECO:0000313" key="3">
    <source>
        <dbReference type="EMBL" id="QEG24647.1"/>
    </source>
</evidence>
<dbReference type="PANTHER" id="PTHR31876:SF26">
    <property type="entry name" value="PROTEIN LIKE COV 2"/>
    <property type="match status" value="1"/>
</dbReference>
<gene>
    <name evidence="3" type="ORF">MFFC18_45680</name>
</gene>
<dbReference type="Proteomes" id="UP000322214">
    <property type="component" value="Chromosome"/>
</dbReference>
<dbReference type="AlphaFoldDB" id="A0A5B9PD78"/>
<dbReference type="EMBL" id="CP042912">
    <property type="protein sequence ID" value="QEG24647.1"/>
    <property type="molecule type" value="Genomic_DNA"/>
</dbReference>
<keyword evidence="2" id="KW-0472">Membrane</keyword>
<dbReference type="KEGG" id="mff:MFFC18_45680"/>
<name>A0A5B9PD78_9BACT</name>
<keyword evidence="2" id="KW-1133">Transmembrane helix</keyword>
<keyword evidence="4" id="KW-1185">Reference proteome</keyword>
<feature type="transmembrane region" description="Helical" evidence="2">
    <location>
        <begin position="34"/>
        <end position="55"/>
    </location>
</feature>
<protein>
    <recommendedName>
        <fullName evidence="5">DUF502 domain-containing protein</fullName>
    </recommendedName>
</protein>
<dbReference type="PANTHER" id="PTHR31876">
    <property type="entry name" value="COV-LIKE PROTEIN 1"/>
    <property type="match status" value="1"/>
</dbReference>
<dbReference type="Pfam" id="PF04367">
    <property type="entry name" value="DUF502"/>
    <property type="match status" value="1"/>
</dbReference>
<evidence type="ECO:0008006" key="5">
    <source>
        <dbReference type="Google" id="ProtNLM"/>
    </source>
</evidence>
<feature type="region of interest" description="Disordered" evidence="1">
    <location>
        <begin position="1"/>
        <end position="23"/>
    </location>
</feature>
<dbReference type="OrthoDB" id="9780267at2"/>